<sequence>MNRRTFTKTAILGSIAATIPVQLYASITENQISGNELLGKGNPVLTSGTGYKLRPDAASAFERLKAAALKDKIQVKVVSSYRNYAHQNSIWERKYNRFRKSGLSPTQAIQKIIAYSTIPGTSRHHWGTDIDLIDGRPKVTGDVLVPSKFHGTGPFCKFKEWMDVHANSFGFYLVYTDRKDRKGFKYEPWHYSYAPLSIPYLKSYKELDIKVILQENKLLGSEHLTSAFIDRYIQENILDINPYLIG</sequence>
<proteinExistence type="predicted"/>
<reference evidence="2 3" key="1">
    <citation type="submission" date="2017-06" db="EMBL/GenBank/DDBJ databases">
        <authorList>
            <person name="Kim H.J."/>
            <person name="Triplett B.A."/>
        </authorList>
    </citation>
    <scope>NUCLEOTIDE SEQUENCE [LARGE SCALE GENOMIC DNA]</scope>
    <source>
        <strain evidence="2 3">DSM 25597</strain>
    </source>
</reference>
<dbReference type="GO" id="GO:0006508">
    <property type="term" value="P:proteolysis"/>
    <property type="evidence" value="ECO:0007669"/>
    <property type="project" value="InterPro"/>
</dbReference>
<dbReference type="Gene3D" id="3.30.1380.10">
    <property type="match status" value="1"/>
</dbReference>
<dbReference type="PANTHER" id="PTHR34385:SF1">
    <property type="entry name" value="PEPTIDOGLYCAN L-ALANYL-D-GLUTAMATE ENDOPEPTIDASE CWLK"/>
    <property type="match status" value="1"/>
</dbReference>
<evidence type="ECO:0000313" key="3">
    <source>
        <dbReference type="Proteomes" id="UP000198379"/>
    </source>
</evidence>
<keyword evidence="2" id="KW-0121">Carboxypeptidase</keyword>
<name>A0A239BML6_9FLAO</name>
<keyword evidence="3" id="KW-1185">Reference proteome</keyword>
<dbReference type="CDD" id="cd14847">
    <property type="entry name" value="DD-carboxypeptidase_like"/>
    <property type="match status" value="1"/>
</dbReference>
<organism evidence="2 3">
    <name type="scientific">Dokdonia pacifica</name>
    <dbReference type="NCBI Taxonomy" id="1627892"/>
    <lineage>
        <taxon>Bacteria</taxon>
        <taxon>Pseudomonadati</taxon>
        <taxon>Bacteroidota</taxon>
        <taxon>Flavobacteriia</taxon>
        <taxon>Flavobacteriales</taxon>
        <taxon>Flavobacteriaceae</taxon>
        <taxon>Dokdonia</taxon>
    </lineage>
</organism>
<dbReference type="EMBL" id="FZNY01000006">
    <property type="protein sequence ID" value="SNS09427.1"/>
    <property type="molecule type" value="Genomic_DNA"/>
</dbReference>
<dbReference type="InterPro" id="IPR003709">
    <property type="entry name" value="VanY-like_core_dom"/>
</dbReference>
<dbReference type="InterPro" id="IPR009045">
    <property type="entry name" value="Zn_M74/Hedgehog-like"/>
</dbReference>
<evidence type="ECO:0000259" key="1">
    <source>
        <dbReference type="Pfam" id="PF02557"/>
    </source>
</evidence>
<dbReference type="Pfam" id="PF02557">
    <property type="entry name" value="VanY"/>
    <property type="match status" value="1"/>
</dbReference>
<dbReference type="RefSeq" id="WP_089372921.1">
    <property type="nucleotide sequence ID" value="NZ_BMEP01000005.1"/>
</dbReference>
<feature type="domain" description="D-alanyl-D-alanine carboxypeptidase-like core" evidence="1">
    <location>
        <begin position="52"/>
        <end position="195"/>
    </location>
</feature>
<gene>
    <name evidence="2" type="ORF">SAMN06265376_106320</name>
</gene>
<keyword evidence="2" id="KW-0645">Protease</keyword>
<dbReference type="AlphaFoldDB" id="A0A239BML6"/>
<dbReference type="OrthoDB" id="9792074at2"/>
<accession>A0A239BML6</accession>
<keyword evidence="2" id="KW-0378">Hydrolase</keyword>
<dbReference type="GO" id="GO:0004180">
    <property type="term" value="F:carboxypeptidase activity"/>
    <property type="evidence" value="ECO:0007669"/>
    <property type="project" value="UniProtKB-KW"/>
</dbReference>
<dbReference type="SUPFAM" id="SSF55166">
    <property type="entry name" value="Hedgehog/DD-peptidase"/>
    <property type="match status" value="1"/>
</dbReference>
<dbReference type="PANTHER" id="PTHR34385">
    <property type="entry name" value="D-ALANYL-D-ALANINE CARBOXYPEPTIDASE"/>
    <property type="match status" value="1"/>
</dbReference>
<evidence type="ECO:0000313" key="2">
    <source>
        <dbReference type="EMBL" id="SNS09427.1"/>
    </source>
</evidence>
<dbReference type="InterPro" id="IPR052179">
    <property type="entry name" value="DD-CPase-like"/>
</dbReference>
<protein>
    <submittedName>
        <fullName evidence="2">LD-carboxypeptidase LdcB, LAS superfamily</fullName>
    </submittedName>
</protein>
<dbReference type="Proteomes" id="UP000198379">
    <property type="component" value="Unassembled WGS sequence"/>
</dbReference>